<gene>
    <name evidence="1" type="ORF">OH76DRAFT_1489281</name>
</gene>
<proteinExistence type="predicted"/>
<dbReference type="Proteomes" id="UP000256964">
    <property type="component" value="Unassembled WGS sequence"/>
</dbReference>
<keyword evidence="2" id="KW-1185">Reference proteome</keyword>
<evidence type="ECO:0000313" key="2">
    <source>
        <dbReference type="Proteomes" id="UP000256964"/>
    </source>
</evidence>
<organism evidence="1 2">
    <name type="scientific">Lentinus brumalis</name>
    <dbReference type="NCBI Taxonomy" id="2498619"/>
    <lineage>
        <taxon>Eukaryota</taxon>
        <taxon>Fungi</taxon>
        <taxon>Dikarya</taxon>
        <taxon>Basidiomycota</taxon>
        <taxon>Agaricomycotina</taxon>
        <taxon>Agaricomycetes</taxon>
        <taxon>Polyporales</taxon>
        <taxon>Polyporaceae</taxon>
        <taxon>Lentinus</taxon>
    </lineage>
</organism>
<protein>
    <submittedName>
        <fullName evidence="1">Uncharacterized protein</fullName>
    </submittedName>
</protein>
<name>A0A371CN54_9APHY</name>
<dbReference type="STRING" id="139420.A0A371CN54"/>
<dbReference type="EMBL" id="KZ857504">
    <property type="protein sequence ID" value="RDX41715.1"/>
    <property type="molecule type" value="Genomic_DNA"/>
</dbReference>
<reference evidence="1 2" key="1">
    <citation type="journal article" date="2018" name="Biotechnol. Biofuels">
        <title>Integrative visual omics of the white-rot fungus Polyporus brumalis exposes the biotechnological potential of its oxidative enzymes for delignifying raw plant biomass.</title>
        <authorList>
            <person name="Miyauchi S."/>
            <person name="Rancon A."/>
            <person name="Drula E."/>
            <person name="Hage H."/>
            <person name="Chaduli D."/>
            <person name="Favel A."/>
            <person name="Grisel S."/>
            <person name="Henrissat B."/>
            <person name="Herpoel-Gimbert I."/>
            <person name="Ruiz-Duenas F.J."/>
            <person name="Chevret D."/>
            <person name="Hainaut M."/>
            <person name="Lin J."/>
            <person name="Wang M."/>
            <person name="Pangilinan J."/>
            <person name="Lipzen A."/>
            <person name="Lesage-Meessen L."/>
            <person name="Navarro D."/>
            <person name="Riley R."/>
            <person name="Grigoriev I.V."/>
            <person name="Zhou S."/>
            <person name="Raouche S."/>
            <person name="Rosso M.N."/>
        </authorList>
    </citation>
    <scope>NUCLEOTIDE SEQUENCE [LARGE SCALE GENOMIC DNA]</scope>
    <source>
        <strain evidence="1 2">BRFM 1820</strain>
    </source>
</reference>
<dbReference type="OrthoDB" id="2727115at2759"/>
<dbReference type="AlphaFoldDB" id="A0A371CN54"/>
<sequence>MGPRAKYFTNAERVAARRAQHALYAKSDRGKAARARSKAKATRRLASASTTISNRVSIPDAMYAQVSRRTPPSNTTLADDGPDLGLRHAPYTFAMLDADDIEDNRGDATLNVNLHTLQRGWLMREGAARFELWSTLTDDKSEEIVEAGVTELNARIRAWNSLAADERWTALGAMVREVYLHWGAKRVIWLAEELDSRRQGCEAYVAAYGDIPSQGTQCANVPQERGLSLEHPDDEDDLLYENYE</sequence>
<evidence type="ECO:0000313" key="1">
    <source>
        <dbReference type="EMBL" id="RDX41715.1"/>
    </source>
</evidence>
<accession>A0A371CN54</accession>